<sequence>MRYLSKYKLLISLAFFAFWQFHTEAQSKQGTVRIETSAHIDQMVAQKKAYNKTLETTPGYKVQIYYGSEKRCYEVKDEFNALFPDITTSIIFSTPQWKLQVGNFRTRLEADHAMVQIKKEYPAAIVLATDIEIQ</sequence>
<accession>A0ABU9L0W2</accession>
<comment type="caution">
    <text evidence="3">The sequence shown here is derived from an EMBL/GenBank/DDBJ whole genome shotgun (WGS) entry which is preliminary data.</text>
</comment>
<evidence type="ECO:0000313" key="4">
    <source>
        <dbReference type="Proteomes" id="UP001474120"/>
    </source>
</evidence>
<dbReference type="InterPro" id="IPR007730">
    <property type="entry name" value="SPOR-like_dom"/>
</dbReference>
<feature type="domain" description="SPOR" evidence="2">
    <location>
        <begin position="58"/>
        <end position="127"/>
    </location>
</feature>
<gene>
    <name evidence="3" type="ORF">AABB81_09250</name>
</gene>
<evidence type="ECO:0000259" key="2">
    <source>
        <dbReference type="Pfam" id="PF05036"/>
    </source>
</evidence>
<organism evidence="3 4">
    <name type="scientific">Lutimonas vermicola</name>
    <dbReference type="NCBI Taxonomy" id="414288"/>
    <lineage>
        <taxon>Bacteria</taxon>
        <taxon>Pseudomonadati</taxon>
        <taxon>Bacteroidota</taxon>
        <taxon>Flavobacteriia</taxon>
        <taxon>Flavobacteriales</taxon>
        <taxon>Flavobacteriaceae</taxon>
        <taxon>Lutimonas</taxon>
    </lineage>
</organism>
<dbReference type="RefSeq" id="WP_342160108.1">
    <property type="nucleotide sequence ID" value="NZ_JBCDNA010000002.1"/>
</dbReference>
<feature type="chain" id="PRO_5046474063" evidence="1">
    <location>
        <begin position="20"/>
        <end position="134"/>
    </location>
</feature>
<name>A0ABU9L0W2_9FLAO</name>
<dbReference type="Pfam" id="PF05036">
    <property type="entry name" value="SPOR"/>
    <property type="match status" value="1"/>
</dbReference>
<proteinExistence type="predicted"/>
<feature type="signal peptide" evidence="1">
    <location>
        <begin position="1"/>
        <end position="19"/>
    </location>
</feature>
<keyword evidence="4" id="KW-1185">Reference proteome</keyword>
<dbReference type="EMBL" id="JBCDNA010000002">
    <property type="protein sequence ID" value="MEL4456078.1"/>
    <property type="molecule type" value="Genomic_DNA"/>
</dbReference>
<evidence type="ECO:0000256" key="1">
    <source>
        <dbReference type="SAM" id="SignalP"/>
    </source>
</evidence>
<dbReference type="Proteomes" id="UP001474120">
    <property type="component" value="Unassembled WGS sequence"/>
</dbReference>
<keyword evidence="1" id="KW-0732">Signal</keyword>
<evidence type="ECO:0000313" key="3">
    <source>
        <dbReference type="EMBL" id="MEL4456078.1"/>
    </source>
</evidence>
<reference evidence="3 4" key="1">
    <citation type="submission" date="2024-04" db="EMBL/GenBank/DDBJ databases">
        <title>whole genome sequencing of Lutimonas vermicola strain IMCC1616.</title>
        <authorList>
            <person name="Bae S.S."/>
        </authorList>
    </citation>
    <scope>NUCLEOTIDE SEQUENCE [LARGE SCALE GENOMIC DNA]</scope>
    <source>
        <strain evidence="3 4">IMCC1616</strain>
    </source>
</reference>
<protein>
    <submittedName>
        <fullName evidence="3">SPOR domain-containing protein</fullName>
    </submittedName>
</protein>